<protein>
    <recommendedName>
        <fullName evidence="8">Peptidase M12A domain-containing protein</fullName>
    </recommendedName>
</protein>
<dbReference type="InterPro" id="IPR001506">
    <property type="entry name" value="Peptidase_M12A"/>
</dbReference>
<sequence length="200" mass="23023">MFKIKEKKFKFLQKDANNKIKEIINKEENPPTIAKINRGLGHNFYQGDIILNLKQAEFLFSKFKITPSLKRNRRQAINSVTFPTSLWLNRTVPYTFGNSISEERRTRIRQALSFWADQTCLNFREEELFQSNPSDTRLQFGKGNGCSSYVGKQEGISMSLLERIVINLALLHTKLHMLLGSFMSNHVGIETSLLALVLII</sequence>
<dbReference type="InterPro" id="IPR006026">
    <property type="entry name" value="Peptidase_Metallo"/>
</dbReference>
<comment type="caution">
    <text evidence="7">Lacks conserved residue(s) required for the propagation of feature annotation.</text>
</comment>
<evidence type="ECO:0000256" key="7">
    <source>
        <dbReference type="PROSITE-ProRule" id="PRU01211"/>
    </source>
</evidence>
<dbReference type="PANTHER" id="PTHR10127">
    <property type="entry name" value="DISCOIDIN, CUB, EGF, LAMININ , AND ZINC METALLOPROTEASE DOMAIN CONTAINING"/>
    <property type="match status" value="1"/>
</dbReference>
<evidence type="ECO:0000256" key="6">
    <source>
        <dbReference type="ARBA" id="ARBA00023157"/>
    </source>
</evidence>
<dbReference type="SUPFAM" id="SSF55486">
    <property type="entry name" value="Metalloproteases ('zincins'), catalytic domain"/>
    <property type="match status" value="1"/>
</dbReference>
<name>A0A6V7TST4_MELEN</name>
<dbReference type="EMBL" id="CAJEWN010000013">
    <property type="protein sequence ID" value="CAD2133249.1"/>
    <property type="molecule type" value="Genomic_DNA"/>
</dbReference>
<evidence type="ECO:0000256" key="2">
    <source>
        <dbReference type="ARBA" id="ARBA00022723"/>
    </source>
</evidence>
<dbReference type="Proteomes" id="UP000580250">
    <property type="component" value="Unassembled WGS sequence"/>
</dbReference>
<keyword evidence="1" id="KW-0645">Protease</keyword>
<dbReference type="SMART" id="SM00235">
    <property type="entry name" value="ZnMc"/>
    <property type="match status" value="1"/>
</dbReference>
<dbReference type="PANTHER" id="PTHR10127:SF780">
    <property type="entry name" value="METALLOENDOPEPTIDASE"/>
    <property type="match status" value="1"/>
</dbReference>
<evidence type="ECO:0000256" key="5">
    <source>
        <dbReference type="ARBA" id="ARBA00023049"/>
    </source>
</evidence>
<keyword evidence="5" id="KW-0482">Metalloprotease</keyword>
<evidence type="ECO:0000313" key="9">
    <source>
        <dbReference type="EMBL" id="CAD2133249.1"/>
    </source>
</evidence>
<dbReference type="AlphaFoldDB" id="A0A6V7TST4"/>
<gene>
    <name evidence="9" type="ORF">MENT_LOCUS3930</name>
</gene>
<organism evidence="9 10">
    <name type="scientific">Meloidogyne enterolobii</name>
    <name type="common">Root-knot nematode worm</name>
    <name type="synonym">Meloidogyne mayaguensis</name>
    <dbReference type="NCBI Taxonomy" id="390850"/>
    <lineage>
        <taxon>Eukaryota</taxon>
        <taxon>Metazoa</taxon>
        <taxon>Ecdysozoa</taxon>
        <taxon>Nematoda</taxon>
        <taxon>Chromadorea</taxon>
        <taxon>Rhabditida</taxon>
        <taxon>Tylenchina</taxon>
        <taxon>Tylenchomorpha</taxon>
        <taxon>Tylenchoidea</taxon>
        <taxon>Meloidogynidae</taxon>
        <taxon>Meloidogyninae</taxon>
        <taxon>Meloidogyne</taxon>
    </lineage>
</organism>
<dbReference type="PROSITE" id="PS51864">
    <property type="entry name" value="ASTACIN"/>
    <property type="match status" value="1"/>
</dbReference>
<dbReference type="GO" id="GO:0006508">
    <property type="term" value="P:proteolysis"/>
    <property type="evidence" value="ECO:0007669"/>
    <property type="project" value="UniProtKB-KW"/>
</dbReference>
<proteinExistence type="predicted"/>
<dbReference type="InterPro" id="IPR024079">
    <property type="entry name" value="MetalloPept_cat_dom_sf"/>
</dbReference>
<keyword evidence="2" id="KW-0479">Metal-binding</keyword>
<dbReference type="Gene3D" id="3.40.390.10">
    <property type="entry name" value="Collagenase (Catalytic Domain)"/>
    <property type="match status" value="1"/>
</dbReference>
<accession>A0A6V7TST4</accession>
<reference evidence="9 10" key="1">
    <citation type="submission" date="2020-08" db="EMBL/GenBank/DDBJ databases">
        <authorList>
            <person name="Koutsovoulos G."/>
            <person name="Danchin GJ E."/>
        </authorList>
    </citation>
    <scope>NUCLEOTIDE SEQUENCE [LARGE SCALE GENOMIC DNA]</scope>
</reference>
<dbReference type="Pfam" id="PF01400">
    <property type="entry name" value="Astacin"/>
    <property type="match status" value="1"/>
</dbReference>
<dbReference type="OrthoDB" id="5829157at2759"/>
<evidence type="ECO:0000256" key="1">
    <source>
        <dbReference type="ARBA" id="ARBA00022670"/>
    </source>
</evidence>
<evidence type="ECO:0000256" key="4">
    <source>
        <dbReference type="ARBA" id="ARBA00022833"/>
    </source>
</evidence>
<feature type="domain" description="Peptidase M12A" evidence="8">
    <location>
        <begin position="75"/>
        <end position="200"/>
    </location>
</feature>
<keyword evidence="6" id="KW-1015">Disulfide bond</keyword>
<keyword evidence="3" id="KW-0378">Hydrolase</keyword>
<evidence type="ECO:0000256" key="3">
    <source>
        <dbReference type="ARBA" id="ARBA00022801"/>
    </source>
</evidence>
<dbReference type="GO" id="GO:0008270">
    <property type="term" value="F:zinc ion binding"/>
    <property type="evidence" value="ECO:0007669"/>
    <property type="project" value="InterPro"/>
</dbReference>
<evidence type="ECO:0000313" key="10">
    <source>
        <dbReference type="Proteomes" id="UP000580250"/>
    </source>
</evidence>
<comment type="caution">
    <text evidence="9">The sequence shown here is derived from an EMBL/GenBank/DDBJ whole genome shotgun (WGS) entry which is preliminary data.</text>
</comment>
<keyword evidence="4" id="KW-0862">Zinc</keyword>
<evidence type="ECO:0000259" key="8">
    <source>
        <dbReference type="PROSITE" id="PS51864"/>
    </source>
</evidence>
<dbReference type="GO" id="GO:0004222">
    <property type="term" value="F:metalloendopeptidase activity"/>
    <property type="evidence" value="ECO:0007669"/>
    <property type="project" value="InterPro"/>
</dbReference>